<evidence type="ECO:0000256" key="2">
    <source>
        <dbReference type="ARBA" id="ARBA00024341"/>
    </source>
</evidence>
<feature type="compositionally biased region" description="Polar residues" evidence="4">
    <location>
        <begin position="658"/>
        <end position="680"/>
    </location>
</feature>
<dbReference type="EMBL" id="JAYMYQ010000005">
    <property type="protein sequence ID" value="KAK7330380.1"/>
    <property type="molecule type" value="Genomic_DNA"/>
</dbReference>
<dbReference type="PROSITE" id="PS50096">
    <property type="entry name" value="IQ"/>
    <property type="match status" value="2"/>
</dbReference>
<sequence>MQSTTLFLPAWFPYLALRKPASPIATRSHFSSAIHLIILQRLNSHKRASAPSTVYREQKTTQPQIYAALDQSLFLSRSLQWNSRFGVKRFCIGQFLPVADLVDSRVSFIVTFIALKQNPAGPDLTMGKSPGKWIKTVLFGKKSSKSNISKGREKLVNQKEGVVTSKVSETGLALEPTSNTIARHEEDLELENKEAENVLPGNPEIDIVGSVHLDAALDPEKVRQEEAATKAQAAFRGYLARRAFRALKGIIRLQALIRGHLVRRQAVATLCSMYCIVKCQALVRGGRVRQSNLGFEIHEKCSLLKLPDGQLAKPIAISTKIMKLSANAFIRKLLNSSTIILALRLQYVPGDPNSVLSWLERWSASHFWKPVPQPKKIWDIKSQRKHGNISIGDAQMNKSKRTNRKLPTASFDSVPVQTNPELEKPKRSVRKVPSQPSDPVQENPQSELEKVKRNLRKVHNPVVENAVLSEVEPEMPKQHLEKATVTMGHAVSEQEVISSNEKIKNEETLTISSVPDIETTPRLSVRKEVFDTPSSYQVTVESKPLTEITGKDKNISDEVKNDPIDLPEPICKDENSHLTNGDLSHKEDPIGSENQKPNRKASVIAKQERAENGVQNSPTLPSYMAATESARAKLRAQGSPRFGQDGNDRNNHTRRHSLPSSTNSKISSHSPRTQRPVQSSGKGGHRSDRTVSSRDANGKVIQAEWRR</sequence>
<accession>A0AAN9QA29</accession>
<feature type="compositionally biased region" description="Basic and acidic residues" evidence="4">
    <location>
        <begin position="549"/>
        <end position="563"/>
    </location>
</feature>
<dbReference type="SMART" id="SM00015">
    <property type="entry name" value="IQ"/>
    <property type="match status" value="2"/>
</dbReference>
<dbReference type="GO" id="GO:0005516">
    <property type="term" value="F:calmodulin binding"/>
    <property type="evidence" value="ECO:0007669"/>
    <property type="project" value="UniProtKB-KW"/>
</dbReference>
<name>A0AAN9QA29_CANGL</name>
<keyword evidence="7" id="KW-1185">Reference proteome</keyword>
<dbReference type="InterPro" id="IPR025064">
    <property type="entry name" value="DUF4005"/>
</dbReference>
<evidence type="ECO:0000259" key="5">
    <source>
        <dbReference type="Pfam" id="PF13178"/>
    </source>
</evidence>
<dbReference type="CDD" id="cd23767">
    <property type="entry name" value="IQCD"/>
    <property type="match status" value="1"/>
</dbReference>
<feature type="region of interest" description="Disordered" evidence="4">
    <location>
        <begin position="549"/>
        <end position="602"/>
    </location>
</feature>
<organism evidence="6 7">
    <name type="scientific">Canavalia gladiata</name>
    <name type="common">Sword bean</name>
    <name type="synonym">Dolichos gladiatus</name>
    <dbReference type="NCBI Taxonomy" id="3824"/>
    <lineage>
        <taxon>Eukaryota</taxon>
        <taxon>Viridiplantae</taxon>
        <taxon>Streptophyta</taxon>
        <taxon>Embryophyta</taxon>
        <taxon>Tracheophyta</taxon>
        <taxon>Spermatophyta</taxon>
        <taxon>Magnoliopsida</taxon>
        <taxon>eudicotyledons</taxon>
        <taxon>Gunneridae</taxon>
        <taxon>Pentapetalae</taxon>
        <taxon>rosids</taxon>
        <taxon>fabids</taxon>
        <taxon>Fabales</taxon>
        <taxon>Fabaceae</taxon>
        <taxon>Papilionoideae</taxon>
        <taxon>50 kb inversion clade</taxon>
        <taxon>NPAAA clade</taxon>
        <taxon>indigoferoid/millettioid clade</taxon>
        <taxon>Phaseoleae</taxon>
        <taxon>Canavalia</taxon>
    </lineage>
</organism>
<feature type="compositionally biased region" description="Polar residues" evidence="4">
    <location>
        <begin position="434"/>
        <end position="446"/>
    </location>
</feature>
<dbReference type="AlphaFoldDB" id="A0AAN9QA29"/>
<evidence type="ECO:0000256" key="1">
    <source>
        <dbReference type="ARBA" id="ARBA00022860"/>
    </source>
</evidence>
<dbReference type="InterPro" id="IPR000048">
    <property type="entry name" value="IQ_motif_EF-hand-BS"/>
</dbReference>
<dbReference type="PANTHER" id="PTHR32295:SF281">
    <property type="entry name" value="PROTEIN IQ-DOMAIN 31"/>
    <property type="match status" value="1"/>
</dbReference>
<comment type="caution">
    <text evidence="6">The sequence shown here is derived from an EMBL/GenBank/DDBJ whole genome shotgun (WGS) entry which is preliminary data.</text>
</comment>
<dbReference type="Pfam" id="PF00612">
    <property type="entry name" value="IQ"/>
    <property type="match status" value="2"/>
</dbReference>
<evidence type="ECO:0000313" key="6">
    <source>
        <dbReference type="EMBL" id="KAK7330380.1"/>
    </source>
</evidence>
<feature type="domain" description="DUF4005" evidence="5">
    <location>
        <begin position="610"/>
        <end position="687"/>
    </location>
</feature>
<keyword evidence="1" id="KW-0112">Calmodulin-binding</keyword>
<dbReference type="Proteomes" id="UP001367508">
    <property type="component" value="Unassembled WGS sequence"/>
</dbReference>
<dbReference type="PANTHER" id="PTHR32295">
    <property type="entry name" value="IQ-DOMAIN 5-RELATED"/>
    <property type="match status" value="1"/>
</dbReference>
<evidence type="ECO:0000256" key="3">
    <source>
        <dbReference type="ARBA" id="ARBA00024378"/>
    </source>
</evidence>
<comment type="similarity">
    <text evidence="2">Belongs to the IQD family.</text>
</comment>
<evidence type="ECO:0000313" key="7">
    <source>
        <dbReference type="Proteomes" id="UP001367508"/>
    </source>
</evidence>
<reference evidence="6 7" key="1">
    <citation type="submission" date="2024-01" db="EMBL/GenBank/DDBJ databases">
        <title>The genomes of 5 underutilized Papilionoideae crops provide insights into root nodulation and disease resistanc.</title>
        <authorList>
            <person name="Jiang F."/>
        </authorList>
    </citation>
    <scope>NUCLEOTIDE SEQUENCE [LARGE SCALE GENOMIC DNA]</scope>
    <source>
        <strain evidence="6">LVBAO_FW01</strain>
        <tissue evidence="6">Leaves</tissue>
    </source>
</reference>
<evidence type="ECO:0000256" key="4">
    <source>
        <dbReference type="SAM" id="MobiDB-lite"/>
    </source>
</evidence>
<dbReference type="Pfam" id="PF13178">
    <property type="entry name" value="DUF4005"/>
    <property type="match status" value="1"/>
</dbReference>
<proteinExistence type="inferred from homology"/>
<feature type="region of interest" description="Disordered" evidence="4">
    <location>
        <begin position="388"/>
        <end position="447"/>
    </location>
</feature>
<feature type="region of interest" description="Disordered" evidence="4">
    <location>
        <begin position="628"/>
        <end position="707"/>
    </location>
</feature>
<comment type="subunit">
    <text evidence="3">Binds to multiple calmodulin (CaM) in the presence of Ca(2+) and CaM-like proteins.</text>
</comment>
<protein>
    <recommendedName>
        <fullName evidence="5">DUF4005 domain-containing protein</fullName>
    </recommendedName>
</protein>
<gene>
    <name evidence="6" type="ORF">VNO77_24574</name>
</gene>
<dbReference type="Gene3D" id="1.20.5.190">
    <property type="match status" value="1"/>
</dbReference>